<name>A0A8J5IBV5_9STRA</name>
<accession>A0A8J5IBV5</accession>
<evidence type="ECO:0000313" key="3">
    <source>
        <dbReference type="Proteomes" id="UP000709295"/>
    </source>
</evidence>
<gene>
    <name evidence="2" type="ORF">JG688_00014458</name>
</gene>
<comment type="caution">
    <text evidence="2">The sequence shown here is derived from an EMBL/GenBank/DDBJ whole genome shotgun (WGS) entry which is preliminary data.</text>
</comment>
<dbReference type="EMBL" id="JAENGY010001376">
    <property type="protein sequence ID" value="KAG6949860.1"/>
    <property type="molecule type" value="Genomic_DNA"/>
</dbReference>
<reference evidence="2" key="1">
    <citation type="submission" date="2021-01" db="EMBL/GenBank/DDBJ databases">
        <title>Phytophthora aleatoria, a newly-described species from Pinus radiata is distinct from Phytophthora cactorum isolates based on comparative genomics.</title>
        <authorList>
            <person name="Mcdougal R."/>
            <person name="Panda P."/>
            <person name="Williams N."/>
            <person name="Studholme D.J."/>
        </authorList>
    </citation>
    <scope>NUCLEOTIDE SEQUENCE</scope>
    <source>
        <strain evidence="2">NZFS 4037</strain>
    </source>
</reference>
<dbReference type="Proteomes" id="UP000709295">
    <property type="component" value="Unassembled WGS sequence"/>
</dbReference>
<feature type="compositionally biased region" description="Basic and acidic residues" evidence="1">
    <location>
        <begin position="37"/>
        <end position="57"/>
    </location>
</feature>
<feature type="region of interest" description="Disordered" evidence="1">
    <location>
        <begin position="34"/>
        <end position="75"/>
    </location>
</feature>
<evidence type="ECO:0000313" key="2">
    <source>
        <dbReference type="EMBL" id="KAG6949860.1"/>
    </source>
</evidence>
<dbReference type="AlphaFoldDB" id="A0A8J5IBV5"/>
<organism evidence="2 3">
    <name type="scientific">Phytophthora aleatoria</name>
    <dbReference type="NCBI Taxonomy" id="2496075"/>
    <lineage>
        <taxon>Eukaryota</taxon>
        <taxon>Sar</taxon>
        <taxon>Stramenopiles</taxon>
        <taxon>Oomycota</taxon>
        <taxon>Peronosporomycetes</taxon>
        <taxon>Peronosporales</taxon>
        <taxon>Peronosporaceae</taxon>
        <taxon>Phytophthora</taxon>
    </lineage>
</organism>
<evidence type="ECO:0000256" key="1">
    <source>
        <dbReference type="SAM" id="MobiDB-lite"/>
    </source>
</evidence>
<proteinExistence type="predicted"/>
<protein>
    <submittedName>
        <fullName evidence="2">Uncharacterized protein</fullName>
    </submittedName>
</protein>
<sequence length="146" mass="16513">MSVSFSHEIQHVSAYYRGNETFLATLSWIQTQPRRFQSRDKQSRQRQVRKEIIDEQSSHSQSSTSGGMEDDSRYRTATFRASISAGLTTEAELHEHIDVESATSGPLSRITNETPYPDYSSVSAPVQLTLDKLLMILQLAENIPIH</sequence>
<keyword evidence="3" id="KW-1185">Reference proteome</keyword>